<proteinExistence type="predicted"/>
<sequence length="215" mass="24311">MALLLPCFLSNKHYTSLERPGNCQPPYYVVATDNRKSVWSRLGLRLIKTQLDLNHVNLGDIDPMSFIYRPPPTCPGQSNLTQDSLRVSVFPSVAWRLSTSGMFSAPQLVFDLWLILRRRFLSVMRCTTHCTVRKQVHCTISHCRLLVGSVEEILGWSQSETKRRGHGRLCTAHQWSLPCHVDPVPEDILGDFPAFHPLDRQLAVYPHHGGSAASL</sequence>
<dbReference type="AlphaFoldDB" id="A0A9P9GWP6"/>
<organism evidence="1 2">
    <name type="scientific">Fusarium solani</name>
    <name type="common">Filamentous fungus</name>
    <dbReference type="NCBI Taxonomy" id="169388"/>
    <lineage>
        <taxon>Eukaryota</taxon>
        <taxon>Fungi</taxon>
        <taxon>Dikarya</taxon>
        <taxon>Ascomycota</taxon>
        <taxon>Pezizomycotina</taxon>
        <taxon>Sordariomycetes</taxon>
        <taxon>Hypocreomycetidae</taxon>
        <taxon>Hypocreales</taxon>
        <taxon>Nectriaceae</taxon>
        <taxon>Fusarium</taxon>
        <taxon>Fusarium solani species complex</taxon>
    </lineage>
</organism>
<keyword evidence="2" id="KW-1185">Reference proteome</keyword>
<accession>A0A9P9GWP6</accession>
<dbReference type="EMBL" id="JAGTJS010000016">
    <property type="protein sequence ID" value="KAH7246948.1"/>
    <property type="molecule type" value="Genomic_DNA"/>
</dbReference>
<protein>
    <submittedName>
        <fullName evidence="1">Uncharacterized protein</fullName>
    </submittedName>
</protein>
<comment type="caution">
    <text evidence="1">The sequence shown here is derived from an EMBL/GenBank/DDBJ whole genome shotgun (WGS) entry which is preliminary data.</text>
</comment>
<evidence type="ECO:0000313" key="1">
    <source>
        <dbReference type="EMBL" id="KAH7246948.1"/>
    </source>
</evidence>
<gene>
    <name evidence="1" type="ORF">B0J15DRAFT_78334</name>
</gene>
<reference evidence="1" key="1">
    <citation type="journal article" date="2021" name="Nat. Commun.">
        <title>Genetic determinants of endophytism in the Arabidopsis root mycobiome.</title>
        <authorList>
            <person name="Mesny F."/>
            <person name="Miyauchi S."/>
            <person name="Thiergart T."/>
            <person name="Pickel B."/>
            <person name="Atanasova L."/>
            <person name="Karlsson M."/>
            <person name="Huettel B."/>
            <person name="Barry K.W."/>
            <person name="Haridas S."/>
            <person name="Chen C."/>
            <person name="Bauer D."/>
            <person name="Andreopoulos W."/>
            <person name="Pangilinan J."/>
            <person name="LaButti K."/>
            <person name="Riley R."/>
            <person name="Lipzen A."/>
            <person name="Clum A."/>
            <person name="Drula E."/>
            <person name="Henrissat B."/>
            <person name="Kohler A."/>
            <person name="Grigoriev I.V."/>
            <person name="Martin F.M."/>
            <person name="Hacquard S."/>
        </authorList>
    </citation>
    <scope>NUCLEOTIDE SEQUENCE</scope>
    <source>
        <strain evidence="1">FSSC 5 MPI-SDFR-AT-0091</strain>
    </source>
</reference>
<evidence type="ECO:0000313" key="2">
    <source>
        <dbReference type="Proteomes" id="UP000736672"/>
    </source>
</evidence>
<name>A0A9P9GWP6_FUSSL</name>
<dbReference type="Proteomes" id="UP000736672">
    <property type="component" value="Unassembled WGS sequence"/>
</dbReference>